<reference evidence="8 9" key="1">
    <citation type="journal article" date="2019" name="Int. J. Syst. Evol. Microbiol.">
        <title>The Global Catalogue of Microorganisms (GCM) 10K type strain sequencing project: providing services to taxonomists for standard genome sequencing and annotation.</title>
        <authorList>
            <consortium name="The Broad Institute Genomics Platform"/>
            <consortium name="The Broad Institute Genome Sequencing Center for Infectious Disease"/>
            <person name="Wu L."/>
            <person name="Ma J."/>
        </authorList>
    </citation>
    <scope>NUCLEOTIDE SEQUENCE [LARGE SCALE GENOMIC DNA]</scope>
    <source>
        <strain evidence="8 9">CGMCC 1.12543</strain>
    </source>
</reference>
<sequence>MPSLRLDPRVHESLVVHARDGAPEEVCGVLGGDGGSRDAADDPARVTRLEHVPNVAERPRTRYELDPEAQFAALQRIEDDGDDVVGFYHSHPTGPAGPSPTDEAQATWPDAVYCIVSLENGDPTVGAWRWTGERFVIQNISIY</sequence>
<protein>
    <submittedName>
        <fullName evidence="8">Desampylase</fullName>
        <ecNumber evidence="8">3.4.19.15</ecNumber>
    </submittedName>
</protein>
<dbReference type="InterPro" id="IPR000555">
    <property type="entry name" value="JAMM/MPN+_dom"/>
</dbReference>
<keyword evidence="1" id="KW-0645">Protease</keyword>
<feature type="domain" description="MPN" evidence="7">
    <location>
        <begin position="4"/>
        <end position="134"/>
    </location>
</feature>
<evidence type="ECO:0000256" key="6">
    <source>
        <dbReference type="SAM" id="MobiDB-lite"/>
    </source>
</evidence>
<dbReference type="Gene3D" id="3.40.140.10">
    <property type="entry name" value="Cytidine Deaminase, domain 2"/>
    <property type="match status" value="1"/>
</dbReference>
<organism evidence="8 9">
    <name type="scientific">Halomarina salina</name>
    <dbReference type="NCBI Taxonomy" id="1872699"/>
    <lineage>
        <taxon>Archaea</taxon>
        <taxon>Methanobacteriati</taxon>
        <taxon>Methanobacteriota</taxon>
        <taxon>Stenosarchaea group</taxon>
        <taxon>Halobacteria</taxon>
        <taxon>Halobacteriales</taxon>
        <taxon>Natronomonadaceae</taxon>
        <taxon>Halomarina</taxon>
    </lineage>
</organism>
<dbReference type="InterPro" id="IPR051929">
    <property type="entry name" value="VirAsm_ModProt"/>
</dbReference>
<dbReference type="Pfam" id="PF14464">
    <property type="entry name" value="Prok-JAB"/>
    <property type="match status" value="1"/>
</dbReference>
<dbReference type="Proteomes" id="UP001596099">
    <property type="component" value="Unassembled WGS sequence"/>
</dbReference>
<dbReference type="InterPro" id="IPR028090">
    <property type="entry name" value="JAB_dom_prok"/>
</dbReference>
<dbReference type="RefSeq" id="WP_247414017.1">
    <property type="nucleotide sequence ID" value="NZ_JALLGW010000001.1"/>
</dbReference>
<keyword evidence="4" id="KW-0862">Zinc</keyword>
<dbReference type="EC" id="3.4.19.15" evidence="8"/>
<dbReference type="InterPro" id="IPR053551">
    <property type="entry name" value="Metalloprotease_DSAMP"/>
</dbReference>
<evidence type="ECO:0000313" key="9">
    <source>
        <dbReference type="Proteomes" id="UP001596099"/>
    </source>
</evidence>
<name>A0ABD5RLM0_9EURY</name>
<keyword evidence="3 8" id="KW-0378">Hydrolase</keyword>
<dbReference type="CDD" id="cd08070">
    <property type="entry name" value="MPN_like"/>
    <property type="match status" value="1"/>
</dbReference>
<evidence type="ECO:0000256" key="1">
    <source>
        <dbReference type="ARBA" id="ARBA00022670"/>
    </source>
</evidence>
<feature type="region of interest" description="Disordered" evidence="6">
    <location>
        <begin position="83"/>
        <end position="104"/>
    </location>
</feature>
<evidence type="ECO:0000256" key="2">
    <source>
        <dbReference type="ARBA" id="ARBA00022723"/>
    </source>
</evidence>
<dbReference type="PANTHER" id="PTHR34858">
    <property type="entry name" value="CYSO-CYSTEINE PEPTIDASE"/>
    <property type="match status" value="1"/>
</dbReference>
<evidence type="ECO:0000256" key="4">
    <source>
        <dbReference type="ARBA" id="ARBA00022833"/>
    </source>
</evidence>
<dbReference type="SUPFAM" id="SSF102712">
    <property type="entry name" value="JAB1/MPN domain"/>
    <property type="match status" value="1"/>
</dbReference>
<dbReference type="NCBIfam" id="NF041370">
    <property type="entry name" value="desamp_Halo"/>
    <property type="match status" value="1"/>
</dbReference>
<accession>A0ABD5RLM0</accession>
<dbReference type="GO" id="GO:0006508">
    <property type="term" value="P:proteolysis"/>
    <property type="evidence" value="ECO:0007669"/>
    <property type="project" value="UniProtKB-KW"/>
</dbReference>
<dbReference type="GO" id="GO:0046872">
    <property type="term" value="F:metal ion binding"/>
    <property type="evidence" value="ECO:0007669"/>
    <property type="project" value="UniProtKB-KW"/>
</dbReference>
<dbReference type="PROSITE" id="PS50249">
    <property type="entry name" value="MPN"/>
    <property type="match status" value="1"/>
</dbReference>
<evidence type="ECO:0000313" key="8">
    <source>
        <dbReference type="EMBL" id="MFC5971104.1"/>
    </source>
</evidence>
<proteinExistence type="predicted"/>
<dbReference type="GO" id="GO:0008237">
    <property type="term" value="F:metallopeptidase activity"/>
    <property type="evidence" value="ECO:0007669"/>
    <property type="project" value="UniProtKB-KW"/>
</dbReference>
<keyword evidence="5" id="KW-0482">Metalloprotease</keyword>
<evidence type="ECO:0000259" key="7">
    <source>
        <dbReference type="PROSITE" id="PS50249"/>
    </source>
</evidence>
<evidence type="ECO:0000256" key="3">
    <source>
        <dbReference type="ARBA" id="ARBA00022801"/>
    </source>
</evidence>
<dbReference type="AlphaFoldDB" id="A0ABD5RLM0"/>
<gene>
    <name evidence="8" type="ORF">ACFPYI_07140</name>
</gene>
<dbReference type="SMART" id="SM00232">
    <property type="entry name" value="JAB_MPN"/>
    <property type="match status" value="1"/>
</dbReference>
<dbReference type="InterPro" id="IPR037518">
    <property type="entry name" value="MPN"/>
</dbReference>
<evidence type="ECO:0000256" key="5">
    <source>
        <dbReference type="ARBA" id="ARBA00023049"/>
    </source>
</evidence>
<keyword evidence="9" id="KW-1185">Reference proteome</keyword>
<comment type="caution">
    <text evidence="8">The sequence shown here is derived from an EMBL/GenBank/DDBJ whole genome shotgun (WGS) entry which is preliminary data.</text>
</comment>
<keyword evidence="2" id="KW-0479">Metal-binding</keyword>
<dbReference type="PANTHER" id="PTHR34858:SF1">
    <property type="entry name" value="CYSO-CYSTEINE PEPTIDASE"/>
    <property type="match status" value="1"/>
</dbReference>
<dbReference type="EMBL" id="JBHSQH010000001">
    <property type="protein sequence ID" value="MFC5971104.1"/>
    <property type="molecule type" value="Genomic_DNA"/>
</dbReference>